<reference evidence="1 2" key="1">
    <citation type="journal article" date="2014" name="Agronomy (Basel)">
        <title>A Draft Genome Sequence for Ensete ventricosum, the Drought-Tolerant Tree Against Hunger.</title>
        <authorList>
            <person name="Harrison J."/>
            <person name="Moore K.A."/>
            <person name="Paszkiewicz K."/>
            <person name="Jones T."/>
            <person name="Grant M."/>
            <person name="Ambacheew D."/>
            <person name="Muzemil S."/>
            <person name="Studholme D.J."/>
        </authorList>
    </citation>
    <scope>NUCLEOTIDE SEQUENCE [LARGE SCALE GENOMIC DNA]</scope>
</reference>
<proteinExistence type="predicted"/>
<sequence length="107" mass="11922">MNFLTTIVELYIVVEESTWLSFVRVCKLVRINREGLRSRKRLIGPTQGRASRSSFSRSVERSCTKASSGMVYMLQHPGNAPMTHSTMVSASPLMAKVGGESRLGKWS</sequence>
<evidence type="ECO:0000313" key="1">
    <source>
        <dbReference type="EMBL" id="RRT82493.1"/>
    </source>
</evidence>
<accession>A0A427B1U9</accession>
<evidence type="ECO:0000313" key="2">
    <source>
        <dbReference type="Proteomes" id="UP000287651"/>
    </source>
</evidence>
<protein>
    <submittedName>
        <fullName evidence="1">Uncharacterized protein</fullName>
    </submittedName>
</protein>
<dbReference type="EMBL" id="AMZH03000682">
    <property type="protein sequence ID" value="RRT82493.1"/>
    <property type="molecule type" value="Genomic_DNA"/>
</dbReference>
<name>A0A427B1U9_ENSVE</name>
<dbReference type="Proteomes" id="UP000287651">
    <property type="component" value="Unassembled WGS sequence"/>
</dbReference>
<gene>
    <name evidence="1" type="ORF">B296_00007150</name>
</gene>
<comment type="caution">
    <text evidence="1">The sequence shown here is derived from an EMBL/GenBank/DDBJ whole genome shotgun (WGS) entry which is preliminary data.</text>
</comment>
<organism evidence="1 2">
    <name type="scientific">Ensete ventricosum</name>
    <name type="common">Abyssinian banana</name>
    <name type="synonym">Musa ensete</name>
    <dbReference type="NCBI Taxonomy" id="4639"/>
    <lineage>
        <taxon>Eukaryota</taxon>
        <taxon>Viridiplantae</taxon>
        <taxon>Streptophyta</taxon>
        <taxon>Embryophyta</taxon>
        <taxon>Tracheophyta</taxon>
        <taxon>Spermatophyta</taxon>
        <taxon>Magnoliopsida</taxon>
        <taxon>Liliopsida</taxon>
        <taxon>Zingiberales</taxon>
        <taxon>Musaceae</taxon>
        <taxon>Ensete</taxon>
    </lineage>
</organism>
<dbReference type="AlphaFoldDB" id="A0A427B1U9"/>